<evidence type="ECO:0000259" key="3">
    <source>
        <dbReference type="PROSITE" id="PS50048"/>
    </source>
</evidence>
<protein>
    <recommendedName>
        <fullName evidence="3">Zn(2)-C6 fungal-type domain-containing protein</fullName>
    </recommendedName>
</protein>
<dbReference type="SUPFAM" id="SSF57701">
    <property type="entry name" value="Zn2/Cys6 DNA-binding domain"/>
    <property type="match status" value="1"/>
</dbReference>
<gene>
    <name evidence="4" type="ORF">WHR41_07933</name>
</gene>
<dbReference type="Gene3D" id="4.10.240.10">
    <property type="entry name" value="Zn(2)-C6 fungal-type DNA-binding domain"/>
    <property type="match status" value="1"/>
</dbReference>
<dbReference type="PANTHER" id="PTHR47840:SF3">
    <property type="entry name" value="ZN(II)2CYS6 TRANSCRIPTION FACTOR (EUROFUNG)"/>
    <property type="match status" value="1"/>
</dbReference>
<dbReference type="GO" id="GO:0008270">
    <property type="term" value="F:zinc ion binding"/>
    <property type="evidence" value="ECO:0007669"/>
    <property type="project" value="InterPro"/>
</dbReference>
<evidence type="ECO:0000256" key="1">
    <source>
        <dbReference type="ARBA" id="ARBA00023242"/>
    </source>
</evidence>
<sequence>MPKEGRLRKGTKSCIECRQRKVRCIFSGSDACDNCIARSRACVAQGPTSPVPDPAPSSRDRIHDLENEVASLWSVVRRLESNARNRNGATPGEGTCQEAGRAGPAAQTHVGGKEQRFEDATDPLNPADSDSESLGLSPSNQPAHLRQLFDNGLLNSRATQGTSWDANDYTGPHSVIKAHLAAARRQLQKLIPPPADVATITGFSFPWMSIYFALFPRVRMAATAGEIMSQYDALCTTDANPMSIANILISLALTVRQIPPGDVVPLVPGIKDVPRFIDEVTDAVDCLIVSDDVLAATLDGIETSLLFVRLALASVDIRKMWIRLRRIISLAELIGLPRASKSLADGATQSQKSAAAVWESICIVDRLAGMMFNLPCATRTYAPQRSEIIHPDGSVDVKSYLGRLTEIALSVQDLDSISTSERPGFEQLPKVFAVDEQLRSLADLVPAHWWNISVENMTPERLVQYWHHYFTVRTHLRLAMADDDSGRYRLSYNTCVSASQSMAWRYVSLRPLLPAGFFACRVLDFQILTAAVFLLFDSSKLTLPHPKPLQQATASSTLVDQLMTALDVASSKAGGDFAEKAVVVLRSLKTLLQGPPDNASRGEMTLNIPLIGKIAVTRKLPQGPPRQVHATQTLTGWQQSGAGEGQGFVAQDVDEQAFGENAPAPFWSMDVLDDFAFLPDVLPDAGDGLLDYGMPFGVA</sequence>
<dbReference type="SMART" id="SM00066">
    <property type="entry name" value="GAL4"/>
    <property type="match status" value="1"/>
</dbReference>
<keyword evidence="5" id="KW-1185">Reference proteome</keyword>
<comment type="caution">
    <text evidence="4">The sequence shown here is derived from an EMBL/GenBank/DDBJ whole genome shotgun (WGS) entry which is preliminary data.</text>
</comment>
<keyword evidence="1" id="KW-0539">Nucleus</keyword>
<dbReference type="RefSeq" id="XP_069226247.1">
    <property type="nucleotide sequence ID" value="XM_069376537.1"/>
</dbReference>
<dbReference type="InterPro" id="IPR036864">
    <property type="entry name" value="Zn2-C6_fun-type_DNA-bd_sf"/>
</dbReference>
<evidence type="ECO:0000313" key="4">
    <source>
        <dbReference type="EMBL" id="KAL1583140.1"/>
    </source>
</evidence>
<dbReference type="AlphaFoldDB" id="A0AB34KDU7"/>
<dbReference type="PANTHER" id="PTHR47840">
    <property type="entry name" value="ZN(II)2CYS6 TRANSCRIPTION FACTOR (EUROFUNG)-RELATED"/>
    <property type="match status" value="1"/>
</dbReference>
<dbReference type="PROSITE" id="PS50048">
    <property type="entry name" value="ZN2_CY6_FUNGAL_2"/>
    <property type="match status" value="1"/>
</dbReference>
<dbReference type="Proteomes" id="UP000803884">
    <property type="component" value="Unassembled WGS sequence"/>
</dbReference>
<accession>A0AB34KDU7</accession>
<feature type="compositionally biased region" description="Polar residues" evidence="2">
    <location>
        <begin position="132"/>
        <end position="142"/>
    </location>
</feature>
<organism evidence="4 5">
    <name type="scientific">Cladosporium halotolerans</name>
    <dbReference type="NCBI Taxonomy" id="1052096"/>
    <lineage>
        <taxon>Eukaryota</taxon>
        <taxon>Fungi</taxon>
        <taxon>Dikarya</taxon>
        <taxon>Ascomycota</taxon>
        <taxon>Pezizomycotina</taxon>
        <taxon>Dothideomycetes</taxon>
        <taxon>Dothideomycetidae</taxon>
        <taxon>Cladosporiales</taxon>
        <taxon>Cladosporiaceae</taxon>
        <taxon>Cladosporium</taxon>
    </lineage>
</organism>
<feature type="domain" description="Zn(2)-C6 fungal-type" evidence="3">
    <location>
        <begin position="13"/>
        <end position="44"/>
    </location>
</feature>
<dbReference type="PROSITE" id="PS00463">
    <property type="entry name" value="ZN2_CY6_FUNGAL_1"/>
    <property type="match status" value="1"/>
</dbReference>
<dbReference type="CDD" id="cd12148">
    <property type="entry name" value="fungal_TF_MHR"/>
    <property type="match status" value="1"/>
</dbReference>
<dbReference type="InterPro" id="IPR001138">
    <property type="entry name" value="Zn2Cys6_DnaBD"/>
</dbReference>
<evidence type="ECO:0000256" key="2">
    <source>
        <dbReference type="SAM" id="MobiDB-lite"/>
    </source>
</evidence>
<reference evidence="4 5" key="1">
    <citation type="journal article" date="2020" name="Microbiol. Resour. Announc.">
        <title>Draft Genome Sequence of a Cladosporium Species Isolated from the Mesophotic Ascidian Didemnum maculosum.</title>
        <authorList>
            <person name="Gioti A."/>
            <person name="Siaperas R."/>
            <person name="Nikolaivits E."/>
            <person name="Le Goff G."/>
            <person name="Ouazzani J."/>
            <person name="Kotoulas G."/>
            <person name="Topakas E."/>
        </authorList>
    </citation>
    <scope>NUCLEOTIDE SEQUENCE [LARGE SCALE GENOMIC DNA]</scope>
    <source>
        <strain evidence="4 5">TM138-S3</strain>
    </source>
</reference>
<dbReference type="CDD" id="cd00067">
    <property type="entry name" value="GAL4"/>
    <property type="match status" value="1"/>
</dbReference>
<dbReference type="GO" id="GO:0000981">
    <property type="term" value="F:DNA-binding transcription factor activity, RNA polymerase II-specific"/>
    <property type="evidence" value="ECO:0007669"/>
    <property type="project" value="InterPro"/>
</dbReference>
<proteinExistence type="predicted"/>
<evidence type="ECO:0000313" key="5">
    <source>
        <dbReference type="Proteomes" id="UP000803884"/>
    </source>
</evidence>
<dbReference type="EMBL" id="JAAQHG020000038">
    <property type="protein sequence ID" value="KAL1583140.1"/>
    <property type="molecule type" value="Genomic_DNA"/>
</dbReference>
<dbReference type="GeneID" id="96009375"/>
<name>A0AB34KDU7_9PEZI</name>
<feature type="region of interest" description="Disordered" evidence="2">
    <location>
        <begin position="84"/>
        <end position="142"/>
    </location>
</feature>